<reference evidence="3 4" key="1">
    <citation type="submission" date="2017-11" db="EMBL/GenBank/DDBJ databases">
        <title>Genomic Encyclopedia of Archaeal and Bacterial Type Strains, Phase II (KMG-II): From Individual Species to Whole Genera.</title>
        <authorList>
            <person name="Goeker M."/>
        </authorList>
    </citation>
    <scope>NUCLEOTIDE SEQUENCE [LARGE SCALE GENOMIC DNA]</scope>
    <source>
        <strain evidence="3 4">DSM 16400</strain>
    </source>
</reference>
<dbReference type="EMBL" id="PGFH01000001">
    <property type="protein sequence ID" value="PJJ82010.1"/>
    <property type="molecule type" value="Genomic_DNA"/>
</dbReference>
<proteinExistence type="predicted"/>
<keyword evidence="2" id="KW-0472">Membrane</keyword>
<evidence type="ECO:0000256" key="1">
    <source>
        <dbReference type="SAM" id="MobiDB-lite"/>
    </source>
</evidence>
<keyword evidence="2" id="KW-1133">Transmembrane helix</keyword>
<keyword evidence="4" id="KW-1185">Reference proteome</keyword>
<dbReference type="OrthoDB" id="5194167at2"/>
<dbReference type="Proteomes" id="UP000231742">
    <property type="component" value="Unassembled WGS sequence"/>
</dbReference>
<sequence>MQKAQLSSAQRGHSLVAGAVAHALFSVGWLMLGFVALGGGITLLLGGTANGVSGLFGDVPVVADFIGSAGSVIGTVIIVVAVVALLLVALAAFASVFLLKRGAVRKPWQVTFQSLGIVALLDIPLFVAYLTIAANATDSAVGGTVLLGPVVGIIGSAVVGALVWWWMAWSRRGSASKFAGVTATASATAVAPQQSSSAAGDTGTTTSK</sequence>
<feature type="transmembrane region" description="Helical" evidence="2">
    <location>
        <begin position="65"/>
        <end position="98"/>
    </location>
</feature>
<dbReference type="AlphaFoldDB" id="A0A2M9D8L9"/>
<dbReference type="RefSeq" id="WP_100388645.1">
    <property type="nucleotide sequence ID" value="NZ_BMZU01000001.1"/>
</dbReference>
<gene>
    <name evidence="3" type="ORF">CLV85_1196</name>
</gene>
<feature type="transmembrane region" description="Helical" evidence="2">
    <location>
        <begin position="146"/>
        <end position="167"/>
    </location>
</feature>
<protein>
    <submittedName>
        <fullName evidence="3">Uncharacterized protein</fullName>
    </submittedName>
</protein>
<feature type="transmembrane region" description="Helical" evidence="2">
    <location>
        <begin position="12"/>
        <end position="45"/>
    </location>
</feature>
<organism evidence="3 4">
    <name type="scientific">Salinibacterium amurskyense</name>
    <dbReference type="NCBI Taxonomy" id="205941"/>
    <lineage>
        <taxon>Bacteria</taxon>
        <taxon>Bacillati</taxon>
        <taxon>Actinomycetota</taxon>
        <taxon>Actinomycetes</taxon>
        <taxon>Micrococcales</taxon>
        <taxon>Microbacteriaceae</taxon>
        <taxon>Salinibacterium</taxon>
    </lineage>
</organism>
<accession>A0A2M9D8L9</accession>
<name>A0A2M9D8L9_9MICO</name>
<evidence type="ECO:0000313" key="4">
    <source>
        <dbReference type="Proteomes" id="UP000231742"/>
    </source>
</evidence>
<evidence type="ECO:0000313" key="3">
    <source>
        <dbReference type="EMBL" id="PJJ82010.1"/>
    </source>
</evidence>
<keyword evidence="2" id="KW-0812">Transmembrane</keyword>
<feature type="transmembrane region" description="Helical" evidence="2">
    <location>
        <begin position="110"/>
        <end position="134"/>
    </location>
</feature>
<evidence type="ECO:0000256" key="2">
    <source>
        <dbReference type="SAM" id="Phobius"/>
    </source>
</evidence>
<comment type="caution">
    <text evidence="3">The sequence shown here is derived from an EMBL/GenBank/DDBJ whole genome shotgun (WGS) entry which is preliminary data.</text>
</comment>
<feature type="region of interest" description="Disordered" evidence="1">
    <location>
        <begin position="188"/>
        <end position="208"/>
    </location>
</feature>